<feature type="domain" description="HTH-like" evidence="1">
    <location>
        <begin position="44"/>
        <end position="96"/>
    </location>
</feature>
<dbReference type="PANTHER" id="PTHR47515:SF1">
    <property type="entry name" value="BLR2054 PROTEIN"/>
    <property type="match status" value="1"/>
</dbReference>
<name>A0A2Z4YUR2_RHILE</name>
<dbReference type="Proteomes" id="UP000251166">
    <property type="component" value="Plasmid unnamed2"/>
</dbReference>
<dbReference type="EMBL" id="CP030762">
    <property type="protein sequence ID" value="AXA43863.1"/>
    <property type="molecule type" value="Genomic_DNA"/>
</dbReference>
<evidence type="ECO:0000259" key="1">
    <source>
        <dbReference type="Pfam" id="PF13276"/>
    </source>
</evidence>
<dbReference type="AlphaFoldDB" id="A0A2Z4YUR2"/>
<sequence>MRPARKRKLVDTVKADWKVSIRRACSVLKIDRSLYVYKSRRGEQAELKLKIKDICQTRVRYGYRRVHILIKREGWAVNPKRIYRLYKEMDLQLRNKVPKRRVKAKLRADRTEPTHSNHVWAMDFVHDQLATGRKIRVQT</sequence>
<gene>
    <name evidence="2" type="ORF">DLJ82_7618</name>
</gene>
<dbReference type="Pfam" id="PF13276">
    <property type="entry name" value="HTH_21"/>
    <property type="match status" value="1"/>
</dbReference>
<evidence type="ECO:0000313" key="3">
    <source>
        <dbReference type="Proteomes" id="UP000251166"/>
    </source>
</evidence>
<accession>A0A2Z4YUR2</accession>
<keyword evidence="2" id="KW-0614">Plasmid</keyword>
<organism evidence="2 3">
    <name type="scientific">Rhizobium leguminosarum</name>
    <dbReference type="NCBI Taxonomy" id="384"/>
    <lineage>
        <taxon>Bacteria</taxon>
        <taxon>Pseudomonadati</taxon>
        <taxon>Pseudomonadota</taxon>
        <taxon>Alphaproteobacteria</taxon>
        <taxon>Hyphomicrobiales</taxon>
        <taxon>Rhizobiaceae</taxon>
        <taxon>Rhizobium/Agrobacterium group</taxon>
        <taxon>Rhizobium</taxon>
    </lineage>
</organism>
<protein>
    <submittedName>
        <fullName evidence="2">HTH-like domain family protein</fullName>
    </submittedName>
</protein>
<dbReference type="InterPro" id="IPR025948">
    <property type="entry name" value="HTH-like_dom"/>
</dbReference>
<dbReference type="PANTHER" id="PTHR47515">
    <property type="entry name" value="LOW CALCIUM RESPONSE LOCUS PROTEIN T"/>
    <property type="match status" value="1"/>
</dbReference>
<proteinExistence type="predicted"/>
<geneLocation type="plasmid" evidence="2 3">
    <name>unnamed2</name>
</geneLocation>
<evidence type="ECO:0000313" key="2">
    <source>
        <dbReference type="EMBL" id="AXA43863.1"/>
    </source>
</evidence>
<reference evidence="2 3" key="1">
    <citation type="submission" date="2018-07" db="EMBL/GenBank/DDBJ databases">
        <title>Rhizobium leguminosarum strain:ATCC 14479 Genome sequencing and assembly.</title>
        <authorList>
            <person name="Chakraborty R."/>
        </authorList>
    </citation>
    <scope>NUCLEOTIDE SEQUENCE [LARGE SCALE GENOMIC DNA]</scope>
    <source>
        <strain evidence="2 3">ATCC 14479</strain>
        <plasmid evidence="3">Plasmid unnamed2</plasmid>
    </source>
</reference>